<dbReference type="AlphaFoldDB" id="A0A6A0A000"/>
<proteinExistence type="predicted"/>
<organism evidence="2 3">
    <name type="scientific">Haematococcus lacustris</name>
    <name type="common">Green alga</name>
    <name type="synonym">Haematococcus pluvialis</name>
    <dbReference type="NCBI Taxonomy" id="44745"/>
    <lineage>
        <taxon>Eukaryota</taxon>
        <taxon>Viridiplantae</taxon>
        <taxon>Chlorophyta</taxon>
        <taxon>core chlorophytes</taxon>
        <taxon>Chlorophyceae</taxon>
        <taxon>CS clade</taxon>
        <taxon>Chlamydomonadales</taxon>
        <taxon>Haematococcaceae</taxon>
        <taxon>Haematococcus</taxon>
    </lineage>
</organism>
<reference evidence="2 3" key="1">
    <citation type="submission" date="2020-02" db="EMBL/GenBank/DDBJ databases">
        <title>Draft genome sequence of Haematococcus lacustris strain NIES-144.</title>
        <authorList>
            <person name="Morimoto D."/>
            <person name="Nakagawa S."/>
            <person name="Yoshida T."/>
            <person name="Sawayama S."/>
        </authorList>
    </citation>
    <scope>NUCLEOTIDE SEQUENCE [LARGE SCALE GENOMIC DNA]</scope>
    <source>
        <strain evidence="2 3">NIES-144</strain>
    </source>
</reference>
<feature type="region of interest" description="Disordered" evidence="1">
    <location>
        <begin position="1"/>
        <end position="68"/>
    </location>
</feature>
<gene>
    <name evidence="2" type="ORF">HaLaN_23455</name>
</gene>
<feature type="non-terminal residue" evidence="2">
    <location>
        <position position="244"/>
    </location>
</feature>
<feature type="region of interest" description="Disordered" evidence="1">
    <location>
        <begin position="198"/>
        <end position="244"/>
    </location>
</feature>
<evidence type="ECO:0000256" key="1">
    <source>
        <dbReference type="SAM" id="MobiDB-lite"/>
    </source>
</evidence>
<sequence>VASTEPSTAPVDLSLPRLAPASPRPAREVAEARSRTAMQAIQTKRARDQPSQVADPCMPNLTTVPGSCDRQLGRAQQQPIRNEWPPADICPLGHAPKADAGRPRFTTLHPMQCSMSAILPASNTSAAALHSFAHGAASADSQVTIGARHDTSSNTAFSAAAMTPWPPPAHSSGQQPMSLGEAAAGSQAVLLAGHGLSGCDSEGVSQGQRGRSSLLGPSASMAAPTQAAKKRCRRSPVDPVVRVE</sequence>
<evidence type="ECO:0000313" key="2">
    <source>
        <dbReference type="EMBL" id="GFH25479.1"/>
    </source>
</evidence>
<dbReference type="EMBL" id="BLLF01002826">
    <property type="protein sequence ID" value="GFH25479.1"/>
    <property type="molecule type" value="Genomic_DNA"/>
</dbReference>
<comment type="caution">
    <text evidence="2">The sequence shown here is derived from an EMBL/GenBank/DDBJ whole genome shotgun (WGS) entry which is preliminary data.</text>
</comment>
<feature type="non-terminal residue" evidence="2">
    <location>
        <position position="1"/>
    </location>
</feature>
<keyword evidence="3" id="KW-1185">Reference proteome</keyword>
<evidence type="ECO:0000313" key="3">
    <source>
        <dbReference type="Proteomes" id="UP000485058"/>
    </source>
</evidence>
<protein>
    <submittedName>
        <fullName evidence="2">Uncharacterized protein</fullName>
    </submittedName>
</protein>
<feature type="compositionally biased region" description="Basic and acidic residues" evidence="1">
    <location>
        <begin position="25"/>
        <end position="34"/>
    </location>
</feature>
<dbReference type="Proteomes" id="UP000485058">
    <property type="component" value="Unassembled WGS sequence"/>
</dbReference>
<accession>A0A6A0A000</accession>
<name>A0A6A0A000_HAELA</name>